<dbReference type="Gene3D" id="3.40.960.10">
    <property type="entry name" value="VSR Endonuclease"/>
    <property type="match status" value="1"/>
</dbReference>
<dbReference type="RefSeq" id="WP_070391785.1">
    <property type="nucleotide sequence ID" value="NZ_CP017599.1"/>
</dbReference>
<name>A0A1D8TNT5_9CYAN</name>
<proteinExistence type="predicted"/>
<evidence type="ECO:0000259" key="1">
    <source>
        <dbReference type="Pfam" id="PF04480"/>
    </source>
</evidence>
<dbReference type="InterPro" id="IPR007569">
    <property type="entry name" value="DUF559"/>
</dbReference>
<dbReference type="CDD" id="cd01038">
    <property type="entry name" value="Endonuclease_DUF559"/>
    <property type="match status" value="1"/>
</dbReference>
<dbReference type="AlphaFoldDB" id="A0A1D8TNT5"/>
<dbReference type="Proteomes" id="UP000177870">
    <property type="component" value="Chromosome"/>
</dbReference>
<evidence type="ECO:0000313" key="2">
    <source>
        <dbReference type="EMBL" id="AOW99299.1"/>
    </source>
</evidence>
<dbReference type="InterPro" id="IPR011335">
    <property type="entry name" value="Restrct_endonuc-II-like"/>
</dbReference>
<dbReference type="InterPro" id="IPR047216">
    <property type="entry name" value="Endonuclease_DUF559_bact"/>
</dbReference>
<protein>
    <recommendedName>
        <fullName evidence="1">DUF559 domain-containing protein</fullName>
    </recommendedName>
</protein>
<dbReference type="PANTHER" id="PTHR38590">
    <property type="entry name" value="BLL0828 PROTEIN"/>
    <property type="match status" value="1"/>
</dbReference>
<reference evidence="3" key="1">
    <citation type="submission" date="2016-10" db="EMBL/GenBank/DDBJ databases">
        <title>Comparative genomics uncovers the prolific and rare metabolic potential of the cyanobacterial genus Moorea.</title>
        <authorList>
            <person name="Leao T."/>
            <person name="Castelao G."/>
            <person name="Korobeynikov A."/>
            <person name="Monroe E.A."/>
            <person name="Podell S."/>
            <person name="Glukhov E."/>
            <person name="Allen E."/>
            <person name="Gerwick W.H."/>
            <person name="Gerwick L."/>
        </authorList>
    </citation>
    <scope>NUCLEOTIDE SEQUENCE [LARGE SCALE GENOMIC DNA]</scope>
    <source>
        <strain evidence="3">PAL-8-15-08-1</strain>
    </source>
</reference>
<feature type="domain" description="DUF559" evidence="1">
    <location>
        <begin position="15"/>
        <end position="119"/>
    </location>
</feature>
<dbReference type="SUPFAM" id="SSF52980">
    <property type="entry name" value="Restriction endonuclease-like"/>
    <property type="match status" value="1"/>
</dbReference>
<dbReference type="Pfam" id="PF04480">
    <property type="entry name" value="DUF559"/>
    <property type="match status" value="1"/>
</dbReference>
<dbReference type="EMBL" id="CP017599">
    <property type="protein sequence ID" value="AOW99299.1"/>
    <property type="molecule type" value="Genomic_DNA"/>
</dbReference>
<sequence>MPKDYPRIRGTTPQTEQAARHLRQNLTPAEAQLWSALRGRQLAGLKFRCQHPVGRFIVDFYCPSCKLVIEVDGDIHTQQKAYDEARTKHFQLFGYRVLRFTNQEVFRDLQTVLARIVEVAEACLLAD</sequence>
<dbReference type="PANTHER" id="PTHR38590:SF1">
    <property type="entry name" value="BLL0828 PROTEIN"/>
    <property type="match status" value="1"/>
</dbReference>
<dbReference type="OrthoDB" id="9798754at2"/>
<organism evidence="2 3">
    <name type="scientific">Moorena producens PAL-8-15-08-1</name>
    <dbReference type="NCBI Taxonomy" id="1458985"/>
    <lineage>
        <taxon>Bacteria</taxon>
        <taxon>Bacillati</taxon>
        <taxon>Cyanobacteriota</taxon>
        <taxon>Cyanophyceae</taxon>
        <taxon>Coleofasciculales</taxon>
        <taxon>Coleofasciculaceae</taxon>
        <taxon>Moorena</taxon>
    </lineage>
</organism>
<accession>A0A1D8TNT5</accession>
<evidence type="ECO:0000313" key="3">
    <source>
        <dbReference type="Proteomes" id="UP000177870"/>
    </source>
</evidence>
<gene>
    <name evidence="2" type="ORF">BJP34_07360</name>
</gene>
<dbReference type="KEGG" id="mpro:BJP34_07360"/>